<comment type="caution">
    <text evidence="3">The sequence shown here is derived from an EMBL/GenBank/DDBJ whole genome shotgun (WGS) entry which is preliminary data.</text>
</comment>
<keyword evidence="2" id="KW-1133">Transmembrane helix</keyword>
<dbReference type="RefSeq" id="WP_123741097.1">
    <property type="nucleotide sequence ID" value="NZ_RJKM01000001.1"/>
</dbReference>
<gene>
    <name evidence="3" type="ORF">EDD40_0050</name>
</gene>
<feature type="transmembrane region" description="Helical" evidence="2">
    <location>
        <begin position="254"/>
        <end position="277"/>
    </location>
</feature>
<evidence type="ECO:0000256" key="2">
    <source>
        <dbReference type="SAM" id="Phobius"/>
    </source>
</evidence>
<protein>
    <submittedName>
        <fullName evidence="3">Uncharacterized protein</fullName>
    </submittedName>
</protein>
<accession>A0A3N1GXK8</accession>
<feature type="transmembrane region" description="Helical" evidence="2">
    <location>
        <begin position="124"/>
        <end position="142"/>
    </location>
</feature>
<organism evidence="3 4">
    <name type="scientific">Saccharothrix texasensis</name>
    <dbReference type="NCBI Taxonomy" id="103734"/>
    <lineage>
        <taxon>Bacteria</taxon>
        <taxon>Bacillati</taxon>
        <taxon>Actinomycetota</taxon>
        <taxon>Actinomycetes</taxon>
        <taxon>Pseudonocardiales</taxon>
        <taxon>Pseudonocardiaceae</taxon>
        <taxon>Saccharothrix</taxon>
    </lineage>
</organism>
<feature type="compositionally biased region" description="Basic residues" evidence="1">
    <location>
        <begin position="334"/>
        <end position="343"/>
    </location>
</feature>
<feature type="transmembrane region" description="Helical" evidence="2">
    <location>
        <begin position="213"/>
        <end position="234"/>
    </location>
</feature>
<dbReference type="AlphaFoldDB" id="A0A3N1GXK8"/>
<keyword evidence="2" id="KW-0472">Membrane</keyword>
<feature type="region of interest" description="Disordered" evidence="1">
    <location>
        <begin position="331"/>
        <end position="407"/>
    </location>
</feature>
<proteinExistence type="predicted"/>
<evidence type="ECO:0000313" key="3">
    <source>
        <dbReference type="EMBL" id="ROP34846.1"/>
    </source>
</evidence>
<feature type="compositionally biased region" description="Basic residues" evidence="1">
    <location>
        <begin position="375"/>
        <end position="388"/>
    </location>
</feature>
<feature type="transmembrane region" description="Helical" evidence="2">
    <location>
        <begin position="162"/>
        <end position="188"/>
    </location>
</feature>
<keyword evidence="4" id="KW-1185">Reference proteome</keyword>
<feature type="compositionally biased region" description="Basic and acidic residues" evidence="1">
    <location>
        <begin position="347"/>
        <end position="359"/>
    </location>
</feature>
<dbReference type="EMBL" id="RJKM01000001">
    <property type="protein sequence ID" value="ROP34846.1"/>
    <property type="molecule type" value="Genomic_DNA"/>
</dbReference>
<sequence>MDPVLDELRARPRTDAGDTLAAVLSTPPMVSPARGAYDASPDRDPAELLGTGRFGSPAAVEAHLLADHTLAAYRRPPHDGLRRRWEPEDAERWSGYLAWHLTELGTPDLDWWKLGAALGHRTRVLAVALVSGLVIGLVFTVVRKFPLGAAGFEGGFADWVLLVLFDAVVFGPLFALGAGITMGLTAWLETPLDTRSAVGPLDLLRRSRANTAFRVLVVVPVLGLVIGVGSGPAFDLARVLLAGTGFHVRWDAASRISIGLVAGLGCGIGYAFSATAWGRWATLARVWLPLAGRLPWAVPAFLDDAHRRGVLRQSGVAYLFRHARLQEQLDRTYRPARRNRRRSGGGADDRVGGRPDPARDGSASSAGTCDLPRGRGGRHSGGPRRRRARAEGGRLVDPGTGRNEEAR</sequence>
<evidence type="ECO:0000256" key="1">
    <source>
        <dbReference type="SAM" id="MobiDB-lite"/>
    </source>
</evidence>
<name>A0A3N1GXK8_9PSEU</name>
<evidence type="ECO:0000313" key="4">
    <source>
        <dbReference type="Proteomes" id="UP000268727"/>
    </source>
</evidence>
<dbReference type="OrthoDB" id="419058at2"/>
<dbReference type="Proteomes" id="UP000268727">
    <property type="component" value="Unassembled WGS sequence"/>
</dbReference>
<keyword evidence="2" id="KW-0812">Transmembrane</keyword>
<reference evidence="3 4" key="1">
    <citation type="submission" date="2018-11" db="EMBL/GenBank/DDBJ databases">
        <title>Sequencing the genomes of 1000 actinobacteria strains.</title>
        <authorList>
            <person name="Klenk H.-P."/>
        </authorList>
    </citation>
    <scope>NUCLEOTIDE SEQUENCE [LARGE SCALE GENOMIC DNA]</scope>
    <source>
        <strain evidence="3 4">DSM 44231</strain>
    </source>
</reference>